<dbReference type="EMBL" id="RSEC01000059">
    <property type="protein sequence ID" value="RSD11807.1"/>
    <property type="molecule type" value="Genomic_DNA"/>
</dbReference>
<dbReference type="OrthoDB" id="3404132at2"/>
<evidence type="ECO:0000313" key="6">
    <source>
        <dbReference type="Proteomes" id="UP000267081"/>
    </source>
</evidence>
<dbReference type="GO" id="GO:0005524">
    <property type="term" value="F:ATP binding"/>
    <property type="evidence" value="ECO:0007669"/>
    <property type="project" value="UniProtKB-KW"/>
</dbReference>
<dbReference type="PRINTS" id="PR01438">
    <property type="entry name" value="UNVRSLSTRESS"/>
</dbReference>
<keyword evidence="6" id="KW-1185">Reference proteome</keyword>
<dbReference type="PANTHER" id="PTHR46268">
    <property type="entry name" value="STRESS RESPONSE PROTEIN NHAX"/>
    <property type="match status" value="1"/>
</dbReference>
<evidence type="ECO:0000313" key="5">
    <source>
        <dbReference type="EMBL" id="RSD11807.1"/>
    </source>
</evidence>
<comment type="similarity">
    <text evidence="1">Belongs to the universal stress protein A family.</text>
</comment>
<evidence type="ECO:0000256" key="2">
    <source>
        <dbReference type="ARBA" id="ARBA00022741"/>
    </source>
</evidence>
<feature type="domain" description="UspA" evidence="4">
    <location>
        <begin position="158"/>
        <end position="295"/>
    </location>
</feature>
<dbReference type="RefSeq" id="WP_125314032.1">
    <property type="nucleotide sequence ID" value="NZ_RSEC01000059.1"/>
</dbReference>
<feature type="domain" description="UspA" evidence="4">
    <location>
        <begin position="11"/>
        <end position="148"/>
    </location>
</feature>
<organism evidence="5 6">
    <name type="scientific">Amycolatopsis eburnea</name>
    <dbReference type="NCBI Taxonomy" id="2267691"/>
    <lineage>
        <taxon>Bacteria</taxon>
        <taxon>Bacillati</taxon>
        <taxon>Actinomycetota</taxon>
        <taxon>Actinomycetes</taxon>
        <taxon>Pseudonocardiales</taxon>
        <taxon>Pseudonocardiaceae</taxon>
        <taxon>Amycolatopsis</taxon>
    </lineage>
</organism>
<name>A0A427T1E1_9PSEU</name>
<dbReference type="PANTHER" id="PTHR46268:SF27">
    <property type="entry name" value="UNIVERSAL STRESS PROTEIN RV2623"/>
    <property type="match status" value="1"/>
</dbReference>
<evidence type="ECO:0000256" key="1">
    <source>
        <dbReference type="ARBA" id="ARBA00008791"/>
    </source>
</evidence>
<keyword evidence="2" id="KW-0547">Nucleotide-binding</keyword>
<comment type="caution">
    <text evidence="5">The sequence shown here is derived from an EMBL/GenBank/DDBJ whole genome shotgun (WGS) entry which is preliminary data.</text>
</comment>
<accession>A0A427T1E1</accession>
<proteinExistence type="inferred from homology"/>
<dbReference type="Pfam" id="PF00582">
    <property type="entry name" value="Usp"/>
    <property type="match status" value="2"/>
</dbReference>
<dbReference type="Proteomes" id="UP000267081">
    <property type="component" value="Unassembled WGS sequence"/>
</dbReference>
<protein>
    <submittedName>
        <fullName evidence="5">Universal stress protein</fullName>
    </submittedName>
</protein>
<dbReference type="InterPro" id="IPR006016">
    <property type="entry name" value="UspA"/>
</dbReference>
<dbReference type="Gene3D" id="3.40.50.620">
    <property type="entry name" value="HUPs"/>
    <property type="match status" value="2"/>
</dbReference>
<evidence type="ECO:0000259" key="4">
    <source>
        <dbReference type="Pfam" id="PF00582"/>
    </source>
</evidence>
<reference evidence="5 6" key="1">
    <citation type="submission" date="2018-12" db="EMBL/GenBank/DDBJ databases">
        <title>Amycolatopsis eburnea sp. nov. actinomycete associate with arbuscular mycorrhiza fungal spore.</title>
        <authorList>
            <person name="Lumyong S."/>
            <person name="Chaiya L."/>
        </authorList>
    </citation>
    <scope>NUCLEOTIDE SEQUENCE [LARGE SCALE GENOMIC DNA]</scope>
    <source>
        <strain evidence="5 6">GLM-1</strain>
    </source>
</reference>
<keyword evidence="3" id="KW-0067">ATP-binding</keyword>
<sequence length="300" mass="31173">MSGASPAPRWVVAGYDGSGPARAAVDWAAEEAASRGCALAVVQVVHWSPGGPQPVPGTDEAEQELTARTHAEALLADVADELAKSRPELTVRTSVESGRTGEALARAAREAELLVIGASGRGALPRVVLGSTAAELLHSGERPVVVVRSSDSYSANGPVVVGVDGSDLSAEAVAFAYDFADRHERELLAVHSWADLPMHAMEPVAGWAEDWQDISRRGQEVLADALAAHAEQHPGVVVRRTVSIDRPARALLDTADGAALLVVGSHGRGTLGRLLLGSVSHAMIYHAPCPVAVVHPPAKA</sequence>
<gene>
    <name evidence="5" type="ORF">EIY87_34205</name>
</gene>
<dbReference type="SUPFAM" id="SSF52402">
    <property type="entry name" value="Adenine nucleotide alpha hydrolases-like"/>
    <property type="match status" value="2"/>
</dbReference>
<dbReference type="InterPro" id="IPR006015">
    <property type="entry name" value="Universal_stress_UspA"/>
</dbReference>
<evidence type="ECO:0000256" key="3">
    <source>
        <dbReference type="ARBA" id="ARBA00022840"/>
    </source>
</evidence>
<dbReference type="InterPro" id="IPR014729">
    <property type="entry name" value="Rossmann-like_a/b/a_fold"/>
</dbReference>
<dbReference type="AlphaFoldDB" id="A0A427T1E1"/>